<evidence type="ECO:0000256" key="3">
    <source>
        <dbReference type="ARBA" id="ARBA00022989"/>
    </source>
</evidence>
<evidence type="ECO:0000256" key="2">
    <source>
        <dbReference type="ARBA" id="ARBA00022692"/>
    </source>
</evidence>
<dbReference type="Pfam" id="PF04932">
    <property type="entry name" value="Wzy_C"/>
    <property type="match status" value="1"/>
</dbReference>
<feature type="transmembrane region" description="Helical" evidence="5">
    <location>
        <begin position="389"/>
        <end position="412"/>
    </location>
</feature>
<feature type="transmembrane region" description="Helical" evidence="5">
    <location>
        <begin position="297"/>
        <end position="316"/>
    </location>
</feature>
<feature type="transmembrane region" description="Helical" evidence="5">
    <location>
        <begin position="67"/>
        <end position="85"/>
    </location>
</feature>
<dbReference type="GO" id="GO:0016874">
    <property type="term" value="F:ligase activity"/>
    <property type="evidence" value="ECO:0007669"/>
    <property type="project" value="UniProtKB-KW"/>
</dbReference>
<evidence type="ECO:0000256" key="5">
    <source>
        <dbReference type="SAM" id="Phobius"/>
    </source>
</evidence>
<dbReference type="InterPro" id="IPR051533">
    <property type="entry name" value="WaaL-like"/>
</dbReference>
<feature type="transmembrane region" description="Helical" evidence="5">
    <location>
        <begin position="21"/>
        <end position="37"/>
    </location>
</feature>
<accession>A0A7G8BI75</accession>
<keyword evidence="3 5" id="KW-1133">Transmembrane helix</keyword>
<dbReference type="PANTHER" id="PTHR37422">
    <property type="entry name" value="TEICHURONIC ACID BIOSYNTHESIS PROTEIN TUAE"/>
    <property type="match status" value="1"/>
</dbReference>
<evidence type="ECO:0000256" key="1">
    <source>
        <dbReference type="ARBA" id="ARBA00004141"/>
    </source>
</evidence>
<dbReference type="RefSeq" id="WP_186743200.1">
    <property type="nucleotide sequence ID" value="NZ_CP060394.1"/>
</dbReference>
<keyword evidence="4 5" id="KW-0472">Membrane</keyword>
<evidence type="ECO:0000313" key="7">
    <source>
        <dbReference type="EMBL" id="QNI32245.1"/>
    </source>
</evidence>
<gene>
    <name evidence="7" type="ORF">H7849_25210</name>
</gene>
<comment type="subcellular location">
    <subcellularLocation>
        <location evidence="1">Membrane</location>
        <topology evidence="1">Multi-pass membrane protein</topology>
    </subcellularLocation>
</comment>
<dbReference type="InterPro" id="IPR007016">
    <property type="entry name" value="O-antigen_ligase-rel_domated"/>
</dbReference>
<sequence>MTLHRSNLPDQLGSPEKKARVTWVFLVFILTNALVAFSPLARAAIVFYPASCFLVSLFVIRRSKPAYTAFICWLWLLTPFVRRVVEWRAGGTLNLILLAPYVSIGVAALFLVPKLSQVLTRRTMPLLFALAAVCYGVFVGILHLTFTGLPQAVIAWAMPPLFALFLFGERSEHESIYKSFEMAMVIGLFVIGAYGIYQFFMLPEWDAQWMIQSDLQSIGLPEPFQVRVFSTMNSPQVFAAFCAAGLLVALRSHLKIRYLAIPAGFISLVLSLSRTAWMGLTVGVLYLFCLMPNRQRIRIVAAVGCCLIVSFVALQVPEVNTIVMMRFNSLADPQHDSSYEARMHDYNTVVQTMIDNPFGHGLSADAGSGDQSAPPGAISQQDSSITASLFSLGLLGTTIFGLGLLLLGFGIFSTRGTSGALIGAKATLLAIAIEAPFNNVISGPVGFLLWCCIGLCIAECETVNALDLNHDPGTAQASVSPPAAIAS</sequence>
<evidence type="ECO:0000313" key="8">
    <source>
        <dbReference type="Proteomes" id="UP000515312"/>
    </source>
</evidence>
<evidence type="ECO:0000256" key="4">
    <source>
        <dbReference type="ARBA" id="ARBA00023136"/>
    </source>
</evidence>
<name>A0A7G8BI75_9BACT</name>
<dbReference type="EMBL" id="CP060394">
    <property type="protein sequence ID" value="QNI32245.1"/>
    <property type="molecule type" value="Genomic_DNA"/>
</dbReference>
<dbReference type="PANTHER" id="PTHR37422:SF13">
    <property type="entry name" value="LIPOPOLYSACCHARIDE BIOSYNTHESIS PROTEIN PA4999-RELATED"/>
    <property type="match status" value="1"/>
</dbReference>
<feature type="transmembrane region" description="Helical" evidence="5">
    <location>
        <begin position="152"/>
        <end position="168"/>
    </location>
</feature>
<feature type="transmembrane region" description="Helical" evidence="5">
    <location>
        <begin position="43"/>
        <end position="60"/>
    </location>
</feature>
<dbReference type="GO" id="GO:0016020">
    <property type="term" value="C:membrane"/>
    <property type="evidence" value="ECO:0007669"/>
    <property type="project" value="UniProtKB-SubCell"/>
</dbReference>
<feature type="transmembrane region" description="Helical" evidence="5">
    <location>
        <begin position="180"/>
        <end position="200"/>
    </location>
</feature>
<protein>
    <submittedName>
        <fullName evidence="7">O-antigen ligase family protein</fullName>
    </submittedName>
</protein>
<proteinExistence type="predicted"/>
<feature type="transmembrane region" description="Helical" evidence="5">
    <location>
        <begin position="91"/>
        <end position="112"/>
    </location>
</feature>
<feature type="transmembrane region" description="Helical" evidence="5">
    <location>
        <begin position="124"/>
        <end position="146"/>
    </location>
</feature>
<keyword evidence="7" id="KW-0436">Ligase</keyword>
<dbReference type="AlphaFoldDB" id="A0A7G8BI75"/>
<dbReference type="KEGG" id="adin:H7849_25210"/>
<reference evidence="7 8" key="1">
    <citation type="submission" date="2020-08" db="EMBL/GenBank/DDBJ databases">
        <title>Edaphobacter telluris sp. nov. and Acidobacterium dinghuensis sp. nov., two acidobacteria isolated from forest soil.</title>
        <authorList>
            <person name="Fu J."/>
            <person name="Qiu L."/>
        </authorList>
    </citation>
    <scope>NUCLEOTIDE SEQUENCE [LARGE SCALE GENOMIC DNA]</scope>
    <source>
        <strain evidence="7">4Y35</strain>
    </source>
</reference>
<keyword evidence="2 5" id="KW-0812">Transmembrane</keyword>
<organism evidence="7 8">
    <name type="scientific">Alloacidobacterium dinghuense</name>
    <dbReference type="NCBI Taxonomy" id="2763107"/>
    <lineage>
        <taxon>Bacteria</taxon>
        <taxon>Pseudomonadati</taxon>
        <taxon>Acidobacteriota</taxon>
        <taxon>Terriglobia</taxon>
        <taxon>Terriglobales</taxon>
        <taxon>Acidobacteriaceae</taxon>
        <taxon>Alloacidobacterium</taxon>
    </lineage>
</organism>
<dbReference type="Proteomes" id="UP000515312">
    <property type="component" value="Chromosome"/>
</dbReference>
<evidence type="ECO:0000259" key="6">
    <source>
        <dbReference type="Pfam" id="PF04932"/>
    </source>
</evidence>
<keyword evidence="8" id="KW-1185">Reference proteome</keyword>
<feature type="domain" description="O-antigen ligase-related" evidence="6">
    <location>
        <begin position="264"/>
        <end position="400"/>
    </location>
</feature>